<evidence type="ECO:0000313" key="1">
    <source>
        <dbReference type="EMBL" id="UYV69616.1"/>
    </source>
</evidence>
<dbReference type="Proteomes" id="UP001235939">
    <property type="component" value="Chromosome 06"/>
</dbReference>
<dbReference type="EMBL" id="CP092868">
    <property type="protein sequence ID" value="UYV69616.1"/>
    <property type="molecule type" value="Genomic_DNA"/>
</dbReference>
<organism evidence="1 2">
    <name type="scientific">Cordylochernes scorpioides</name>
    <dbReference type="NCBI Taxonomy" id="51811"/>
    <lineage>
        <taxon>Eukaryota</taxon>
        <taxon>Metazoa</taxon>
        <taxon>Ecdysozoa</taxon>
        <taxon>Arthropoda</taxon>
        <taxon>Chelicerata</taxon>
        <taxon>Arachnida</taxon>
        <taxon>Pseudoscorpiones</taxon>
        <taxon>Cheliferoidea</taxon>
        <taxon>Chernetidae</taxon>
        <taxon>Cordylochernes</taxon>
    </lineage>
</organism>
<name>A0ABY6KN27_9ARAC</name>
<accession>A0ABY6KN27</accession>
<keyword evidence="2" id="KW-1185">Reference proteome</keyword>
<protein>
    <submittedName>
        <fullName evidence="1">Uncharacterized protein</fullName>
    </submittedName>
</protein>
<proteinExistence type="predicted"/>
<evidence type="ECO:0000313" key="2">
    <source>
        <dbReference type="Proteomes" id="UP001235939"/>
    </source>
</evidence>
<sequence length="171" mass="19412">MNITLYTDLERCHIQNKVLVKQCQKCSQYNPNHKLQDCTNEKICNVCEVHGTPPARDIAPITIYSEINQQPKKNLKATSIDSPSILCGDSRRPVWFGELTNSSGHERQSIIKRVLGDSYSAIMAAIGATAAIEKLNDQHSRLWKYKIKMFLIEKGLRDSMFRSEGSQDFPL</sequence>
<reference evidence="1 2" key="1">
    <citation type="submission" date="2022-01" db="EMBL/GenBank/DDBJ databases">
        <title>A chromosomal length assembly of Cordylochernes scorpioides.</title>
        <authorList>
            <person name="Zeh D."/>
            <person name="Zeh J."/>
        </authorList>
    </citation>
    <scope>NUCLEOTIDE SEQUENCE [LARGE SCALE GENOMIC DNA]</scope>
    <source>
        <strain evidence="1">IN4F17</strain>
        <tissue evidence="1">Whole Body</tissue>
    </source>
</reference>
<gene>
    <name evidence="1" type="ORF">LAZ67_6004100</name>
</gene>